<reference evidence="3 4" key="1">
    <citation type="submission" date="2020-08" db="EMBL/GenBank/DDBJ databases">
        <title>Genomic Encyclopedia of Type Strains, Phase III (KMG-III): the genomes of soil and plant-associated and newly described type strains.</title>
        <authorList>
            <person name="Whitman W."/>
        </authorList>
    </citation>
    <scope>NUCLEOTIDE SEQUENCE [LARGE SCALE GENOMIC DNA]</scope>
    <source>
        <strain evidence="3 4">CECT 7744</strain>
    </source>
</reference>
<feature type="transmembrane region" description="Helical" evidence="2">
    <location>
        <begin position="519"/>
        <end position="540"/>
    </location>
</feature>
<keyword evidence="2" id="KW-0472">Membrane</keyword>
<feature type="transmembrane region" description="Helical" evidence="2">
    <location>
        <begin position="613"/>
        <end position="632"/>
    </location>
</feature>
<feature type="transmembrane region" description="Helical" evidence="2">
    <location>
        <begin position="188"/>
        <end position="210"/>
    </location>
</feature>
<dbReference type="PANTHER" id="PTHR10728">
    <property type="entry name" value="CYTOSOLIC PHOSPHOLIPASE A2"/>
    <property type="match status" value="1"/>
</dbReference>
<evidence type="ECO:0000313" key="3">
    <source>
        <dbReference type="EMBL" id="MBB3233109.1"/>
    </source>
</evidence>
<evidence type="ECO:0008006" key="5">
    <source>
        <dbReference type="Google" id="ProtNLM"/>
    </source>
</evidence>
<name>A0A7W5HN26_9GAMM</name>
<feature type="transmembrane region" description="Helical" evidence="2">
    <location>
        <begin position="474"/>
        <end position="498"/>
    </location>
</feature>
<evidence type="ECO:0000256" key="1">
    <source>
        <dbReference type="SAM" id="MobiDB-lite"/>
    </source>
</evidence>
<proteinExistence type="predicted"/>
<dbReference type="GO" id="GO:0046475">
    <property type="term" value="P:glycerophospholipid catabolic process"/>
    <property type="evidence" value="ECO:0007669"/>
    <property type="project" value="TreeGrafter"/>
</dbReference>
<dbReference type="InterPro" id="IPR016035">
    <property type="entry name" value="Acyl_Trfase/lysoPLipase"/>
</dbReference>
<feature type="transmembrane region" description="Helical" evidence="2">
    <location>
        <begin position="222"/>
        <end position="243"/>
    </location>
</feature>
<protein>
    <recommendedName>
        <fullName evidence="5">PNPLA domain-containing protein</fullName>
    </recommendedName>
</protein>
<dbReference type="GO" id="GO:0004623">
    <property type="term" value="F:phospholipase A2 activity"/>
    <property type="evidence" value="ECO:0007669"/>
    <property type="project" value="TreeGrafter"/>
</dbReference>
<organism evidence="3 4">
    <name type="scientific">Halomonas stenophila</name>
    <dbReference type="NCBI Taxonomy" id="795312"/>
    <lineage>
        <taxon>Bacteria</taxon>
        <taxon>Pseudomonadati</taxon>
        <taxon>Pseudomonadota</taxon>
        <taxon>Gammaproteobacteria</taxon>
        <taxon>Oceanospirillales</taxon>
        <taxon>Halomonadaceae</taxon>
        <taxon>Halomonas</taxon>
    </lineage>
</organism>
<dbReference type="Gene3D" id="3.40.1090.10">
    <property type="entry name" value="Cytosolic phospholipase A2 catalytic domain"/>
    <property type="match status" value="2"/>
</dbReference>
<dbReference type="GO" id="GO:0005829">
    <property type="term" value="C:cytosol"/>
    <property type="evidence" value="ECO:0007669"/>
    <property type="project" value="TreeGrafter"/>
</dbReference>
<evidence type="ECO:0000256" key="2">
    <source>
        <dbReference type="SAM" id="Phobius"/>
    </source>
</evidence>
<feature type="transmembrane region" description="Helical" evidence="2">
    <location>
        <begin position="410"/>
        <end position="432"/>
    </location>
</feature>
<gene>
    <name evidence="3" type="ORF">FHR97_003992</name>
</gene>
<evidence type="ECO:0000313" key="4">
    <source>
        <dbReference type="Proteomes" id="UP000518892"/>
    </source>
</evidence>
<dbReference type="EMBL" id="JACHXR010000022">
    <property type="protein sequence ID" value="MBB3233109.1"/>
    <property type="molecule type" value="Genomic_DNA"/>
</dbReference>
<feature type="region of interest" description="Disordered" evidence="1">
    <location>
        <begin position="132"/>
        <end position="152"/>
    </location>
</feature>
<keyword evidence="2" id="KW-0812">Transmembrane</keyword>
<keyword evidence="2" id="KW-1133">Transmembrane helix</keyword>
<feature type="transmembrane region" description="Helical" evidence="2">
    <location>
        <begin position="444"/>
        <end position="468"/>
    </location>
</feature>
<dbReference type="Proteomes" id="UP000518892">
    <property type="component" value="Unassembled WGS sequence"/>
</dbReference>
<keyword evidence="4" id="KW-1185">Reference proteome</keyword>
<dbReference type="PANTHER" id="PTHR10728:SF40">
    <property type="entry name" value="PATATIN FAMILY PROTEIN"/>
    <property type="match status" value="1"/>
</dbReference>
<dbReference type="RefSeq" id="WP_183385512.1">
    <property type="nucleotide sequence ID" value="NZ_JACHXR010000022.1"/>
</dbReference>
<comment type="caution">
    <text evidence="3">The sequence shown here is derived from an EMBL/GenBank/DDBJ whole genome shotgun (WGS) entry which is preliminary data.</text>
</comment>
<feature type="transmembrane region" description="Helical" evidence="2">
    <location>
        <begin position="320"/>
        <end position="345"/>
    </location>
</feature>
<accession>A0A7W5HN26</accession>
<feature type="transmembrane region" description="Helical" evidence="2">
    <location>
        <begin position="365"/>
        <end position="390"/>
    </location>
</feature>
<sequence length="1311" mass="144989">MSVSGQDDIKGKGGGDLAVRFEDGVRPAELAAIHEGRRLRRDGDAEANDTESIQAAGEGDDSRLSALAFSGGGIRSATFNLGVTQGLARLGLLRGFDYLSVNSGGSYIGSWLLAWIRRDGIREVEHQLRNDACRQDDRGTATGTSASADNPEAGPVSYLRRFTNYLTPRVGAFSADTWTMATTYLRNLLLNQVILVLALGAMLVAPRILVLAASEFNELGTSALTCLYWGIGFLVVAIVLTACNQLEVMIPRRGDQPPWYAGQSGVLAGVVLPVFAAAWFVSFWMWFSRAADKFFLHDWLAGRWTWYSLSEFHQDQFEPLAWALLAGVVYLLIWIVGVFLLTLFVHRRKGAPVAVAGKTRMLRAVLLTAPAAGAVGGFFLWAVASLSLVLEKALNSAGYDDHPIWHLLHVTVWGAPAITAVFILTAGFHIGLMGRGFPEALRQWWSRLGAWLLIWTVTWLGIFGIALYGPVLLVIFGTVVCTALGGGWIFSTIGGVLVGRNTGNGEAVPPVWRRAVIAAAPHVFIVGMLASIALGAHALLDPPEEYLSKDCQDFWIEEPSAAGGDNPVEQSGAEAVFGIENARHILKCHTERLYLGTTRKFASEGQGEADGNFLVVPLICFLLAIATLLFSWRVDINEFSMHLFYRNRLVRAFLGASNRKRKAQPFTGFDPADDLAMPTLSPFVRQDGRYYDGPFPLLAIALNLVSGRDLAWQERKAASFVFTPLFSGFSVQDDGEDAGAHLQTAGYRPTGGYRTIPEGGISLGTAMAISGAAASPNMGAGTTPAMAFLLTVFNVRLGWWLGNPRHDKTWNRMGPKLGIAELLSELFGNTNDRSRYVYLSDGGHFDNLGLYELIRRRCRFIVVSDGGADPNTTFEDLGNAIRKCCADFGVGFELDPEQIRRDPEIGLSRWHCAVGKILYDRVDGGPPGVLVYIKASLTGDEPVDVQAYAAAHPQFPHEPTSDQWFSESQFESYRKLGEHVALSVFGAVDELPASLSREELYVRLSQTWFPPSRAPQGAFTLLSRRLDELMKRLRTDPALAFLVPQIYPEWLELASVVEDAPPRRMWLPETHDELVAGFFFCHSLIQLMEECYLDLDLEAEYDYPDNRGWLNLFKHWSWAGMVRATWAVTASSFGARFQTFCCRRLDLEVGEVQIEREDLPVAGSSVEPGNLDKLLDRLASDNRLNFLERSLTRILVQAKPDIDCLLILRLCVQHPHVEAMGVERDSSEELDFTFGFVLARGDELVYLRVQDHLRKIGLARRAMRRIVRDEGISRVAAVSRETLPDWCRETPGEDRLDALPNLLRSAREHKI</sequence>
<feature type="transmembrane region" description="Helical" evidence="2">
    <location>
        <begin position="264"/>
        <end position="287"/>
    </location>
</feature>
<dbReference type="SUPFAM" id="SSF52151">
    <property type="entry name" value="FabD/lysophospholipase-like"/>
    <property type="match status" value="1"/>
</dbReference>